<gene>
    <name evidence="2" type="ORF">RE6C_01994</name>
</gene>
<sequence length="78" mass="8457">MPVLSSHLPSCSNAKPVRVAEAAPRHPNLALSIRSISPIAKPVRKAFNPEQRSTARSTTNDHPDLHPITATQPSRNES</sequence>
<dbReference type="PATRIC" id="fig|1263867.3.peg.2119"/>
<organism evidence="2 3">
    <name type="scientific">Rhodopirellula europaea 6C</name>
    <dbReference type="NCBI Taxonomy" id="1263867"/>
    <lineage>
        <taxon>Bacteria</taxon>
        <taxon>Pseudomonadati</taxon>
        <taxon>Planctomycetota</taxon>
        <taxon>Planctomycetia</taxon>
        <taxon>Pirellulales</taxon>
        <taxon>Pirellulaceae</taxon>
        <taxon>Rhodopirellula</taxon>
    </lineage>
</organism>
<reference evidence="2" key="1">
    <citation type="submission" date="2012-11" db="EMBL/GenBank/DDBJ databases">
        <title>Permanent draft genomes of Rhodopirellula europaea strain SH398 and 6C.</title>
        <authorList>
            <person name="Richter M."/>
            <person name="Richter-Heitmann T."/>
            <person name="Frank C."/>
            <person name="Harder J."/>
            <person name="Glockner F.O."/>
        </authorList>
    </citation>
    <scope>NUCLEOTIDE SEQUENCE</scope>
    <source>
        <strain evidence="2">6C</strain>
    </source>
</reference>
<evidence type="ECO:0000313" key="2">
    <source>
        <dbReference type="EMBL" id="EMB17456.1"/>
    </source>
</evidence>
<keyword evidence="3" id="KW-1185">Reference proteome</keyword>
<dbReference type="Proteomes" id="UP000011529">
    <property type="component" value="Unassembled WGS sequence"/>
</dbReference>
<dbReference type="EMBL" id="ANMO01000097">
    <property type="protein sequence ID" value="EMB17456.1"/>
    <property type="molecule type" value="Genomic_DNA"/>
</dbReference>
<evidence type="ECO:0000313" key="3">
    <source>
        <dbReference type="Proteomes" id="UP000011529"/>
    </source>
</evidence>
<feature type="region of interest" description="Disordered" evidence="1">
    <location>
        <begin position="42"/>
        <end position="78"/>
    </location>
</feature>
<accession>M2A7N6</accession>
<protein>
    <submittedName>
        <fullName evidence="2">Uncharacterized protein</fullName>
    </submittedName>
</protein>
<name>M2A7N6_9BACT</name>
<reference evidence="2" key="2">
    <citation type="journal article" date="2013" name="Mar. Genomics">
        <title>Expression of sulfatases in Rhodopirellula baltica and the diversity of sulfatases in the genus Rhodopirellula.</title>
        <authorList>
            <person name="Wegner C.E."/>
            <person name="Richter-Heitmann T."/>
            <person name="Klindworth A."/>
            <person name="Klockow C."/>
            <person name="Richter M."/>
            <person name="Achstetter T."/>
            <person name="Glockner F.O."/>
            <person name="Harder J."/>
        </authorList>
    </citation>
    <scope>NUCLEOTIDE SEQUENCE [LARGE SCALE GENOMIC DNA]</scope>
    <source>
        <strain evidence="2">6C</strain>
    </source>
</reference>
<comment type="caution">
    <text evidence="2">The sequence shown here is derived from an EMBL/GenBank/DDBJ whole genome shotgun (WGS) entry which is preliminary data.</text>
</comment>
<proteinExistence type="predicted"/>
<evidence type="ECO:0000256" key="1">
    <source>
        <dbReference type="SAM" id="MobiDB-lite"/>
    </source>
</evidence>
<dbReference type="AlphaFoldDB" id="M2A7N6"/>
<feature type="compositionally biased region" description="Polar residues" evidence="1">
    <location>
        <begin position="69"/>
        <end position="78"/>
    </location>
</feature>